<evidence type="ECO:0000256" key="2">
    <source>
        <dbReference type="PROSITE-ProRule" id="PRU00104"/>
    </source>
</evidence>
<dbReference type="Gene3D" id="3.90.1750.10">
    <property type="entry name" value="Hect, E3 ligase catalytic domains"/>
    <property type="match status" value="1"/>
</dbReference>
<gene>
    <name evidence="4" type="ORF">GHT06_008817</name>
</gene>
<evidence type="ECO:0000259" key="3">
    <source>
        <dbReference type="PROSITE" id="PS50237"/>
    </source>
</evidence>
<comment type="caution">
    <text evidence="4">The sequence shown here is derived from an EMBL/GenBank/DDBJ whole genome shotgun (WGS) entry which is preliminary data.</text>
</comment>
<dbReference type="GO" id="GO:0009966">
    <property type="term" value="P:regulation of signal transduction"/>
    <property type="evidence" value="ECO:0007669"/>
    <property type="project" value="UniProtKB-ARBA"/>
</dbReference>
<evidence type="ECO:0000256" key="1">
    <source>
        <dbReference type="ARBA" id="ARBA00022786"/>
    </source>
</evidence>
<proteinExistence type="predicted"/>
<dbReference type="AlphaFoldDB" id="A0AAD5L1Y1"/>
<evidence type="ECO:0000313" key="5">
    <source>
        <dbReference type="Proteomes" id="UP000820818"/>
    </source>
</evidence>
<dbReference type="SUPFAM" id="SSF56204">
    <property type="entry name" value="Hect, E3 ligase catalytic domain"/>
    <property type="match status" value="1"/>
</dbReference>
<keyword evidence="1 2" id="KW-0833">Ubl conjugation pathway</keyword>
<accession>A0AAD5L1Y1</accession>
<dbReference type="EMBL" id="WJBH02000001">
    <property type="protein sequence ID" value="KAI9565069.1"/>
    <property type="molecule type" value="Genomic_DNA"/>
</dbReference>
<name>A0AAD5L1Y1_9CRUS</name>
<dbReference type="PROSITE" id="PS50237">
    <property type="entry name" value="HECT"/>
    <property type="match status" value="1"/>
</dbReference>
<feature type="domain" description="HECT" evidence="3">
    <location>
        <begin position="22"/>
        <end position="54"/>
    </location>
</feature>
<sequence>MDELGLESCAKCGEIMDIEVNEESKVKRPLIVSFSGEVGVDGGGLRRNFLSMIVDYGVRVFERLGLALIQEGICSKYIIRAWNACGGNSNRHRPFIRGLQMLELDNVI</sequence>
<organism evidence="4 5">
    <name type="scientific">Daphnia sinensis</name>
    <dbReference type="NCBI Taxonomy" id="1820382"/>
    <lineage>
        <taxon>Eukaryota</taxon>
        <taxon>Metazoa</taxon>
        <taxon>Ecdysozoa</taxon>
        <taxon>Arthropoda</taxon>
        <taxon>Crustacea</taxon>
        <taxon>Branchiopoda</taxon>
        <taxon>Diplostraca</taxon>
        <taxon>Cladocera</taxon>
        <taxon>Anomopoda</taxon>
        <taxon>Daphniidae</taxon>
        <taxon>Daphnia</taxon>
        <taxon>Daphnia similis group</taxon>
    </lineage>
</organism>
<keyword evidence="5" id="KW-1185">Reference proteome</keyword>
<reference evidence="4 5" key="1">
    <citation type="submission" date="2022-05" db="EMBL/GenBank/DDBJ databases">
        <title>A multi-omics perspective on studying reproductive biology in Daphnia sinensis.</title>
        <authorList>
            <person name="Jia J."/>
        </authorList>
    </citation>
    <scope>NUCLEOTIDE SEQUENCE [LARGE SCALE GENOMIC DNA]</scope>
    <source>
        <strain evidence="4 5">WSL</strain>
    </source>
</reference>
<dbReference type="InterPro" id="IPR000569">
    <property type="entry name" value="HECT_dom"/>
</dbReference>
<comment type="caution">
    <text evidence="2">Lacks conserved residue(s) required for the propagation of feature annotation.</text>
</comment>
<dbReference type="GO" id="GO:0004842">
    <property type="term" value="F:ubiquitin-protein transferase activity"/>
    <property type="evidence" value="ECO:0007669"/>
    <property type="project" value="InterPro"/>
</dbReference>
<dbReference type="Proteomes" id="UP000820818">
    <property type="component" value="Linkage Group LG1"/>
</dbReference>
<evidence type="ECO:0000313" key="4">
    <source>
        <dbReference type="EMBL" id="KAI9565069.1"/>
    </source>
</evidence>
<protein>
    <recommendedName>
        <fullName evidence="3">HECT domain-containing protein</fullName>
    </recommendedName>
</protein>
<dbReference type="InterPro" id="IPR035983">
    <property type="entry name" value="Hect_E3_ubiquitin_ligase"/>
</dbReference>